<keyword evidence="5" id="KW-1185">Reference proteome</keyword>
<dbReference type="AlphaFoldDB" id="A0AAD7XMH1"/>
<dbReference type="PANTHER" id="PTHR19848:SF8">
    <property type="entry name" value="F-BOX AND WD REPEAT DOMAIN CONTAINING 7"/>
    <property type="match status" value="1"/>
</dbReference>
<dbReference type="PANTHER" id="PTHR19848">
    <property type="entry name" value="WD40 REPEAT PROTEIN"/>
    <property type="match status" value="1"/>
</dbReference>
<evidence type="ECO:0000256" key="1">
    <source>
        <dbReference type="ARBA" id="ARBA00022574"/>
    </source>
</evidence>
<dbReference type="Gene3D" id="2.130.10.10">
    <property type="entry name" value="YVTN repeat-like/Quinoprotein amine dehydrogenase"/>
    <property type="match status" value="2"/>
</dbReference>
<dbReference type="InterPro" id="IPR036322">
    <property type="entry name" value="WD40_repeat_dom_sf"/>
</dbReference>
<organism evidence="4 5">
    <name type="scientific">Chrysophaeum taylorii</name>
    <dbReference type="NCBI Taxonomy" id="2483200"/>
    <lineage>
        <taxon>Eukaryota</taxon>
        <taxon>Sar</taxon>
        <taxon>Stramenopiles</taxon>
        <taxon>Ochrophyta</taxon>
        <taxon>Pelagophyceae</taxon>
        <taxon>Pelagomonadales</taxon>
        <taxon>Pelagomonadaceae</taxon>
        <taxon>Chrysophaeum</taxon>
    </lineage>
</organism>
<protein>
    <submittedName>
        <fullName evidence="4">Uncharacterized protein</fullName>
    </submittedName>
</protein>
<comment type="caution">
    <text evidence="4">The sequence shown here is derived from an EMBL/GenBank/DDBJ whole genome shotgun (WGS) entry which is preliminary data.</text>
</comment>
<sequence>MTEEDWEARAIAAEEECSRLRLKVRELESELDVLACADDGYEPLRIHGLAKTLAPEPYGVIEGACGGANCLAVALLSASSFVVSGADGSVRWFEDGVEKSRQTVSSPAIALRKRPKSDEIFASTMDGSTYVLAESSPSVRHKDHEKLAVDCDWSPDGRLMASAARDKSVALYANGVKERTFVLPNSPECVRFVDDRTLVVAARQEPFLRYVDVETMKETRCSLNASAWDAHVSFDVLNAAVRGDYIAVATSTHRHIVYKVRQNKHVRVLTGHASDEYANTRIAWLGGGGGNDDDSLVSSSAATDPSLYQWDFSSGKLLTKVERAHGQGGVRNLDALSGGGEIINRLLATTSFDKTVKLWHLGTTTTG</sequence>
<reference evidence="4" key="1">
    <citation type="submission" date="2023-01" db="EMBL/GenBank/DDBJ databases">
        <title>Metagenome sequencing of chrysophaentin producing Chrysophaeum taylorii.</title>
        <authorList>
            <person name="Davison J."/>
            <person name="Bewley C."/>
        </authorList>
    </citation>
    <scope>NUCLEOTIDE SEQUENCE</scope>
    <source>
        <strain evidence="4">NIES-1699</strain>
    </source>
</reference>
<feature type="coiled-coil region" evidence="3">
    <location>
        <begin position="3"/>
        <end position="37"/>
    </location>
</feature>
<gene>
    <name evidence="4" type="ORF">CTAYLR_001775</name>
</gene>
<evidence type="ECO:0000313" key="5">
    <source>
        <dbReference type="Proteomes" id="UP001230188"/>
    </source>
</evidence>
<proteinExistence type="predicted"/>
<keyword evidence="1" id="KW-0853">WD repeat</keyword>
<dbReference type="InterPro" id="IPR015943">
    <property type="entry name" value="WD40/YVTN_repeat-like_dom_sf"/>
</dbReference>
<dbReference type="Pfam" id="PF00400">
    <property type="entry name" value="WD40"/>
    <property type="match status" value="2"/>
</dbReference>
<keyword evidence="3" id="KW-0175">Coiled coil</keyword>
<evidence type="ECO:0000256" key="3">
    <source>
        <dbReference type="SAM" id="Coils"/>
    </source>
</evidence>
<dbReference type="EMBL" id="JAQMWT010000340">
    <property type="protein sequence ID" value="KAJ8604076.1"/>
    <property type="molecule type" value="Genomic_DNA"/>
</dbReference>
<dbReference type="Proteomes" id="UP001230188">
    <property type="component" value="Unassembled WGS sequence"/>
</dbReference>
<accession>A0AAD7XMH1</accession>
<dbReference type="InterPro" id="IPR001680">
    <property type="entry name" value="WD40_rpt"/>
</dbReference>
<dbReference type="SMART" id="SM00320">
    <property type="entry name" value="WD40"/>
    <property type="match status" value="4"/>
</dbReference>
<dbReference type="SUPFAM" id="SSF50978">
    <property type="entry name" value="WD40 repeat-like"/>
    <property type="match status" value="1"/>
</dbReference>
<evidence type="ECO:0000256" key="2">
    <source>
        <dbReference type="ARBA" id="ARBA00022737"/>
    </source>
</evidence>
<name>A0AAD7XMH1_9STRA</name>
<evidence type="ECO:0000313" key="4">
    <source>
        <dbReference type="EMBL" id="KAJ8604076.1"/>
    </source>
</evidence>
<keyword evidence="2" id="KW-0677">Repeat</keyword>